<dbReference type="GeneID" id="103205747"/>
<evidence type="ECO:0000259" key="3">
    <source>
        <dbReference type="SMART" id="SM00092"/>
    </source>
</evidence>
<dbReference type="Gene3D" id="3.10.130.10">
    <property type="entry name" value="Ribonuclease A-like domain"/>
    <property type="match status" value="1"/>
</dbReference>
<dbReference type="CTD" id="440163"/>
<evidence type="ECO:0000256" key="1">
    <source>
        <dbReference type="ARBA" id="ARBA00005600"/>
    </source>
</evidence>
<sequence length="153" mass="17994">MTPAVARLLFFQLVLEPTLILGINLQHAIKNFEHIFIDFPRVEYSNNFQGYCNGIMGYVRGRMQRWDCPKIHYVVHVSFKSIQKYCKHTEDFCESYNQYCTLTKDSFPLTICQLIDKQPPTSCYYNTTLSNHQLYLLCSRQYDAEPIDIIGLF</sequence>
<dbReference type="GO" id="GO:0050830">
    <property type="term" value="P:defense response to Gram-positive bacterium"/>
    <property type="evidence" value="ECO:0007669"/>
    <property type="project" value="TreeGrafter"/>
</dbReference>
<dbReference type="InterPro" id="IPR001427">
    <property type="entry name" value="RNaseA"/>
</dbReference>
<dbReference type="AlphaFoldDB" id="A0A8B7AMV5"/>
<feature type="domain" description="Ribonuclease A-domain" evidence="3">
    <location>
        <begin position="24"/>
        <end position="146"/>
    </location>
</feature>
<dbReference type="InterPro" id="IPR036816">
    <property type="entry name" value="RNaseA-like_dom_sf"/>
</dbReference>
<feature type="signal peptide" evidence="2">
    <location>
        <begin position="1"/>
        <end position="22"/>
    </location>
</feature>
<feature type="chain" id="PRO_5034810604" evidence="2">
    <location>
        <begin position="23"/>
        <end position="153"/>
    </location>
</feature>
<dbReference type="OrthoDB" id="9445850at2759"/>
<dbReference type="PANTHER" id="PTHR11437">
    <property type="entry name" value="RIBONUCLEASE"/>
    <property type="match status" value="1"/>
</dbReference>
<reference evidence="5" key="1">
    <citation type="submission" date="2025-08" db="UniProtKB">
        <authorList>
            <consortium name="RefSeq"/>
        </authorList>
    </citation>
    <scope>IDENTIFICATION</scope>
</reference>
<dbReference type="Proteomes" id="UP000694850">
    <property type="component" value="Unplaced"/>
</dbReference>
<evidence type="ECO:0000313" key="5">
    <source>
        <dbReference type="RefSeq" id="XP_007949333.1"/>
    </source>
</evidence>
<dbReference type="InterPro" id="IPR023412">
    <property type="entry name" value="RNaseA_domain"/>
</dbReference>
<dbReference type="SUPFAM" id="SSF54076">
    <property type="entry name" value="RNase A-like"/>
    <property type="match status" value="1"/>
</dbReference>
<keyword evidence="4" id="KW-1185">Reference proteome</keyword>
<dbReference type="RefSeq" id="XP_007949333.1">
    <property type="nucleotide sequence ID" value="XM_007951142.1"/>
</dbReference>
<dbReference type="SMART" id="SM00092">
    <property type="entry name" value="RNAse_Pc"/>
    <property type="match status" value="1"/>
</dbReference>
<dbReference type="PANTHER" id="PTHR11437:SF11">
    <property type="entry name" value="INACTIVE RIBONUCLEASE-LIKE PROTEIN 13-RELATED"/>
    <property type="match status" value="1"/>
</dbReference>
<dbReference type="GO" id="GO:0003676">
    <property type="term" value="F:nucleic acid binding"/>
    <property type="evidence" value="ECO:0007669"/>
    <property type="project" value="InterPro"/>
</dbReference>
<evidence type="ECO:0000256" key="2">
    <source>
        <dbReference type="SAM" id="SignalP"/>
    </source>
</evidence>
<accession>A0A8B7AMV5</accession>
<evidence type="ECO:0000313" key="4">
    <source>
        <dbReference type="Proteomes" id="UP000694850"/>
    </source>
</evidence>
<proteinExistence type="inferred from homology"/>
<keyword evidence="2" id="KW-0732">Signal</keyword>
<protein>
    <submittedName>
        <fullName evidence="5">Probable inactive ribonuclease-like protein 13</fullName>
    </submittedName>
</protein>
<gene>
    <name evidence="5" type="primary">RNASE13</name>
</gene>
<name>A0A8B7AMV5_ORYAF</name>
<dbReference type="Pfam" id="PF00074">
    <property type="entry name" value="RnaseA"/>
    <property type="match status" value="1"/>
</dbReference>
<comment type="similarity">
    <text evidence="1">Belongs to the pancreatic ribonuclease family.</text>
</comment>
<organism evidence="4 5">
    <name type="scientific">Orycteropus afer afer</name>
    <dbReference type="NCBI Taxonomy" id="1230840"/>
    <lineage>
        <taxon>Eukaryota</taxon>
        <taxon>Metazoa</taxon>
        <taxon>Chordata</taxon>
        <taxon>Craniata</taxon>
        <taxon>Vertebrata</taxon>
        <taxon>Euteleostomi</taxon>
        <taxon>Mammalia</taxon>
        <taxon>Eutheria</taxon>
        <taxon>Afrotheria</taxon>
        <taxon>Tubulidentata</taxon>
        <taxon>Orycteropodidae</taxon>
        <taxon>Orycteropus</taxon>
    </lineage>
</organism>